<evidence type="ECO:0000256" key="5">
    <source>
        <dbReference type="PIRSR" id="PIRSR600760-2"/>
    </source>
</evidence>
<dbReference type="GO" id="GO:0046854">
    <property type="term" value="P:phosphatidylinositol phosphate biosynthetic process"/>
    <property type="evidence" value="ECO:0007669"/>
    <property type="project" value="InterPro"/>
</dbReference>
<feature type="binding site" evidence="5">
    <location>
        <position position="218"/>
    </location>
    <ligand>
        <name>Mg(2+)</name>
        <dbReference type="ChEBI" id="CHEBI:18420"/>
        <label>1</label>
        <note>catalytic</note>
    </ligand>
</feature>
<dbReference type="InterPro" id="IPR020550">
    <property type="entry name" value="Inositol_monophosphatase_CS"/>
</dbReference>
<dbReference type="SUPFAM" id="SSF56655">
    <property type="entry name" value="Carbohydrate phosphatase"/>
    <property type="match status" value="1"/>
</dbReference>
<accession>A0A543D149</accession>
<protein>
    <recommendedName>
        <fullName evidence="2">inositol-phosphate phosphatase</fullName>
        <ecNumber evidence="2">3.1.3.25</ecNumber>
    </recommendedName>
</protein>
<feature type="binding site" evidence="5">
    <location>
        <position position="98"/>
    </location>
    <ligand>
        <name>Mg(2+)</name>
        <dbReference type="ChEBI" id="CHEBI:18420"/>
        <label>1</label>
        <note>catalytic</note>
    </ligand>
</feature>
<dbReference type="EMBL" id="VFPA01000006">
    <property type="protein sequence ID" value="TQM03065.1"/>
    <property type="molecule type" value="Genomic_DNA"/>
</dbReference>
<keyword evidence="3 5" id="KW-0479">Metal-binding</keyword>
<feature type="binding site" evidence="5">
    <location>
        <position position="82"/>
    </location>
    <ligand>
        <name>Mg(2+)</name>
        <dbReference type="ChEBI" id="CHEBI:18420"/>
        <label>1</label>
        <note>catalytic</note>
    </ligand>
</feature>
<gene>
    <name evidence="6" type="ORF">FB558_7714</name>
</gene>
<evidence type="ECO:0000256" key="2">
    <source>
        <dbReference type="ARBA" id="ARBA00013106"/>
    </source>
</evidence>
<feature type="binding site" evidence="5">
    <location>
        <position position="100"/>
    </location>
    <ligand>
        <name>Mg(2+)</name>
        <dbReference type="ChEBI" id="CHEBI:18420"/>
        <label>1</label>
        <note>catalytic</note>
    </ligand>
</feature>
<comment type="caution">
    <text evidence="6">The sequence shown here is derived from an EMBL/GenBank/DDBJ whole genome shotgun (WGS) entry which is preliminary data.</text>
</comment>
<evidence type="ECO:0000256" key="1">
    <source>
        <dbReference type="ARBA" id="ARBA00001033"/>
    </source>
</evidence>
<organism evidence="6 7">
    <name type="scientific">Pseudonocardia kunmingensis</name>
    <dbReference type="NCBI Taxonomy" id="630975"/>
    <lineage>
        <taxon>Bacteria</taxon>
        <taxon>Bacillati</taxon>
        <taxon>Actinomycetota</taxon>
        <taxon>Actinomycetes</taxon>
        <taxon>Pseudonocardiales</taxon>
        <taxon>Pseudonocardiaceae</taxon>
        <taxon>Pseudonocardia</taxon>
    </lineage>
</organism>
<evidence type="ECO:0000313" key="7">
    <source>
        <dbReference type="Proteomes" id="UP000315677"/>
    </source>
</evidence>
<dbReference type="GO" id="GO:0046872">
    <property type="term" value="F:metal ion binding"/>
    <property type="evidence" value="ECO:0007669"/>
    <property type="project" value="UniProtKB-KW"/>
</dbReference>
<dbReference type="GO" id="GO:0008934">
    <property type="term" value="F:inositol monophosphate 1-phosphatase activity"/>
    <property type="evidence" value="ECO:0007669"/>
    <property type="project" value="TreeGrafter"/>
</dbReference>
<evidence type="ECO:0000313" key="6">
    <source>
        <dbReference type="EMBL" id="TQM03065.1"/>
    </source>
</evidence>
<feature type="binding site" evidence="5">
    <location>
        <position position="101"/>
    </location>
    <ligand>
        <name>Mg(2+)</name>
        <dbReference type="ChEBI" id="CHEBI:18420"/>
        <label>1</label>
        <note>catalytic</note>
    </ligand>
</feature>
<keyword evidence="4 5" id="KW-0460">Magnesium</keyword>
<name>A0A543D149_9PSEU</name>
<reference evidence="6 7" key="1">
    <citation type="submission" date="2019-06" db="EMBL/GenBank/DDBJ databases">
        <title>Sequencing the genomes of 1000 actinobacteria strains.</title>
        <authorList>
            <person name="Klenk H.-P."/>
        </authorList>
    </citation>
    <scope>NUCLEOTIDE SEQUENCE [LARGE SCALE GENOMIC DNA]</scope>
    <source>
        <strain evidence="6 7">DSM 45301</strain>
    </source>
</reference>
<dbReference type="Proteomes" id="UP000315677">
    <property type="component" value="Unassembled WGS sequence"/>
</dbReference>
<dbReference type="Gene3D" id="3.40.190.80">
    <property type="match status" value="1"/>
</dbReference>
<dbReference type="PANTHER" id="PTHR20854:SF4">
    <property type="entry name" value="INOSITOL-1-MONOPHOSPHATASE-RELATED"/>
    <property type="match status" value="1"/>
</dbReference>
<dbReference type="Gene3D" id="3.30.540.10">
    <property type="entry name" value="Fructose-1,6-Bisphosphatase, subunit A, domain 1"/>
    <property type="match status" value="1"/>
</dbReference>
<dbReference type="RefSeq" id="WP_246107059.1">
    <property type="nucleotide sequence ID" value="NZ_VFPA01000006.1"/>
</dbReference>
<dbReference type="PANTHER" id="PTHR20854">
    <property type="entry name" value="INOSITOL MONOPHOSPHATASE"/>
    <property type="match status" value="1"/>
</dbReference>
<dbReference type="GO" id="GO:0006020">
    <property type="term" value="P:inositol metabolic process"/>
    <property type="evidence" value="ECO:0007669"/>
    <property type="project" value="TreeGrafter"/>
</dbReference>
<keyword evidence="7" id="KW-1185">Reference proteome</keyword>
<dbReference type="GO" id="GO:0007165">
    <property type="term" value="P:signal transduction"/>
    <property type="evidence" value="ECO:0007669"/>
    <property type="project" value="TreeGrafter"/>
</dbReference>
<sequence length="271" mass="27653">MTPGSWPVPEPMLPAGVHPVLADAVRAATAALHAARRAHDRAGLAETVAIGADGTPTMRVDALVEEAITAAAQRHRVNVLSEEVGFLDAGSAVTLVIDPLDGSANAAAGVPLSCVAGALAVDGTVTEALTCWADTGRCWHVRAGDPPGYRTSGRRALDGAAVSLLRPQERNAGAWWRVARRAARVRILSSSCLEAALVAEGATDAFADAGSDTHRIVDLAAALLMVPAAGGAVLDVAGRPLELDPDLTRRWSGVVAATPALAAELAAAIRG</sequence>
<dbReference type="EC" id="3.1.3.25" evidence="2"/>
<dbReference type="InterPro" id="IPR000760">
    <property type="entry name" value="Inositol_monophosphatase-like"/>
</dbReference>
<evidence type="ECO:0000256" key="3">
    <source>
        <dbReference type="ARBA" id="ARBA00022723"/>
    </source>
</evidence>
<evidence type="ECO:0000256" key="4">
    <source>
        <dbReference type="ARBA" id="ARBA00022842"/>
    </source>
</evidence>
<dbReference type="Pfam" id="PF00459">
    <property type="entry name" value="Inositol_P"/>
    <property type="match status" value="1"/>
</dbReference>
<dbReference type="PROSITE" id="PS00630">
    <property type="entry name" value="IMP_2"/>
    <property type="match status" value="1"/>
</dbReference>
<proteinExistence type="predicted"/>
<comment type="cofactor">
    <cofactor evidence="5">
        <name>Mg(2+)</name>
        <dbReference type="ChEBI" id="CHEBI:18420"/>
    </cofactor>
</comment>
<comment type="catalytic activity">
    <reaction evidence="1">
        <text>a myo-inositol phosphate + H2O = myo-inositol + phosphate</text>
        <dbReference type="Rhea" id="RHEA:24056"/>
        <dbReference type="ChEBI" id="CHEBI:15377"/>
        <dbReference type="ChEBI" id="CHEBI:17268"/>
        <dbReference type="ChEBI" id="CHEBI:43474"/>
        <dbReference type="ChEBI" id="CHEBI:84139"/>
        <dbReference type="EC" id="3.1.3.25"/>
    </reaction>
</comment>
<dbReference type="PRINTS" id="PR00377">
    <property type="entry name" value="IMPHPHTASES"/>
</dbReference>
<dbReference type="AlphaFoldDB" id="A0A543D149"/>